<gene>
    <name evidence="2" type="ORF">H8F21_13365</name>
</gene>
<dbReference type="EMBL" id="JACOPV010000008">
    <property type="protein sequence ID" value="MBM5458552.1"/>
    <property type="molecule type" value="Genomic_DNA"/>
</dbReference>
<name>A0ABS2BY61_9PSED</name>
<organism evidence="2 3">
    <name type="scientific">Pseudomonas arcuscaelestis</name>
    <dbReference type="NCBI Taxonomy" id="2710591"/>
    <lineage>
        <taxon>Bacteria</taxon>
        <taxon>Pseudomonadati</taxon>
        <taxon>Pseudomonadota</taxon>
        <taxon>Gammaproteobacteria</taxon>
        <taxon>Pseudomonadales</taxon>
        <taxon>Pseudomonadaceae</taxon>
        <taxon>Pseudomonas</taxon>
    </lineage>
</organism>
<reference evidence="2 3" key="1">
    <citation type="submission" date="2020-08" db="EMBL/GenBank/DDBJ databases">
        <title>Description of novel Pseudomonas species.</title>
        <authorList>
            <person name="Duman M."/>
            <person name="Mulet M."/>
            <person name="Altun S."/>
            <person name="Saticioglu I.B."/>
            <person name="Lalucat J."/>
            <person name="Garcia-Valdes E."/>
        </authorList>
    </citation>
    <scope>NUCLEOTIDE SEQUENCE [LARGE SCALE GENOMIC DNA]</scope>
    <source>
        <strain evidence="2 3">P66</strain>
    </source>
</reference>
<feature type="domain" description="Glyoxalase-related protein" evidence="1">
    <location>
        <begin position="2"/>
        <end position="57"/>
    </location>
</feature>
<dbReference type="InterPro" id="IPR045517">
    <property type="entry name" value="Glyoxalase_8"/>
</dbReference>
<keyword evidence="3" id="KW-1185">Reference proteome</keyword>
<dbReference type="RefSeq" id="WP_203584493.1">
    <property type="nucleotide sequence ID" value="NZ_JACOPV010000008.1"/>
</dbReference>
<protein>
    <recommendedName>
        <fullName evidence="1">Glyoxalase-related protein domain-containing protein</fullName>
    </recommendedName>
</protein>
<proteinExistence type="predicted"/>
<dbReference type="Proteomes" id="UP000745663">
    <property type="component" value="Unassembled WGS sequence"/>
</dbReference>
<evidence type="ECO:0000313" key="3">
    <source>
        <dbReference type="Proteomes" id="UP000745663"/>
    </source>
</evidence>
<evidence type="ECO:0000313" key="2">
    <source>
        <dbReference type="EMBL" id="MBM5458552.1"/>
    </source>
</evidence>
<sequence>MQTVAQFKKRADRLRTLLQEHGFKVTRAVSLEAQAAQEGVRDWNTLSSLAANESKAPKVKKSSLPLELLRSPANSYQHLAEWIGKDLPAKPSPGLQAELEEIEQAINDGALFTSVWKKSIPVGWDRYWCCKMESDIPKDLKCRLCGIKLRLESCNFFRSMMSDMATFQAVRRALSHAVERSILGLVPYVLFDHQPSILERVCRVHANGIVHVAAKEFGLDHHLTNVLSDRLHPGRELGLGYYPDTRSVMATLSENGISSDQAHSLGWLRQTPIPESPKTHPPFGLPYGLVVTFLEDASGGPASFWGYRPKSLRARDGEGSDPYVVGMGYPRDAVYLSHLIDERPVVLVTGFMHALTLRDRGVNAVAVPYLGLMSKAAVEAVFHRDGKVVVATTKSHYNSESGGGAIYIPELKKRLLHMNELETYEGPKGFMVDRFLEDLNAIWAGQSGAELS</sequence>
<evidence type="ECO:0000259" key="1">
    <source>
        <dbReference type="Pfam" id="PF20066"/>
    </source>
</evidence>
<accession>A0ABS2BY61</accession>
<comment type="caution">
    <text evidence="2">The sequence shown here is derived from an EMBL/GenBank/DDBJ whole genome shotgun (WGS) entry which is preliminary data.</text>
</comment>
<dbReference type="Pfam" id="PF20066">
    <property type="entry name" value="Glyoxalase_8"/>
    <property type="match status" value="1"/>
</dbReference>